<keyword evidence="2" id="KW-1185">Reference proteome</keyword>
<proteinExistence type="predicted"/>
<dbReference type="RefSeq" id="WP_382374671.1">
    <property type="nucleotide sequence ID" value="NZ_JBHRZI010000015.1"/>
</dbReference>
<gene>
    <name evidence="1" type="ORF">ACFOWZ_20350</name>
</gene>
<evidence type="ECO:0000313" key="1">
    <source>
        <dbReference type="EMBL" id="MFC3893834.1"/>
    </source>
</evidence>
<dbReference type="EMBL" id="JBHRZI010000015">
    <property type="protein sequence ID" value="MFC3893834.1"/>
    <property type="molecule type" value="Genomic_DNA"/>
</dbReference>
<sequence>MGRKLLAAAFYSPTEISLDMLGVAGDAWGPFRNVNAHVMRLDDHTCATVRFSQHEFFGLRDDHESTPGLARDPALPFAYFFRDTAVKVGCEVAFLATRLHQADPEWLEGQYWAVQAREADCLVAEAFGLLYLDDGMVLDWDAPRLDERNILPGGPGLTIFASSGWSRWF</sequence>
<dbReference type="Proteomes" id="UP001595690">
    <property type="component" value="Unassembled WGS sequence"/>
</dbReference>
<organism evidence="1 2">
    <name type="scientific">Lentzea rhizosphaerae</name>
    <dbReference type="NCBI Taxonomy" id="2041025"/>
    <lineage>
        <taxon>Bacteria</taxon>
        <taxon>Bacillati</taxon>
        <taxon>Actinomycetota</taxon>
        <taxon>Actinomycetes</taxon>
        <taxon>Pseudonocardiales</taxon>
        <taxon>Pseudonocardiaceae</taxon>
        <taxon>Lentzea</taxon>
    </lineage>
</organism>
<protein>
    <submittedName>
        <fullName evidence="1">Uncharacterized protein</fullName>
    </submittedName>
</protein>
<evidence type="ECO:0000313" key="2">
    <source>
        <dbReference type="Proteomes" id="UP001595690"/>
    </source>
</evidence>
<comment type="caution">
    <text evidence="1">The sequence shown here is derived from an EMBL/GenBank/DDBJ whole genome shotgun (WGS) entry which is preliminary data.</text>
</comment>
<reference evidence="2" key="1">
    <citation type="journal article" date="2019" name="Int. J. Syst. Evol. Microbiol.">
        <title>The Global Catalogue of Microorganisms (GCM) 10K type strain sequencing project: providing services to taxonomists for standard genome sequencing and annotation.</title>
        <authorList>
            <consortium name="The Broad Institute Genomics Platform"/>
            <consortium name="The Broad Institute Genome Sequencing Center for Infectious Disease"/>
            <person name="Wu L."/>
            <person name="Ma J."/>
        </authorList>
    </citation>
    <scope>NUCLEOTIDE SEQUENCE [LARGE SCALE GENOMIC DNA]</scope>
    <source>
        <strain evidence="2">CGMCC 4.7405</strain>
    </source>
</reference>
<name>A0ABV8BWI2_9PSEU</name>
<accession>A0ABV8BWI2</accession>